<feature type="domain" description="AB hydrolase-1" evidence="1">
    <location>
        <begin position="20"/>
        <end position="227"/>
    </location>
</feature>
<dbReference type="PANTHER" id="PTHR37017">
    <property type="entry name" value="AB HYDROLASE-1 DOMAIN-CONTAINING PROTEIN-RELATED"/>
    <property type="match status" value="1"/>
</dbReference>
<dbReference type="GO" id="GO:0016787">
    <property type="term" value="F:hydrolase activity"/>
    <property type="evidence" value="ECO:0007669"/>
    <property type="project" value="UniProtKB-KW"/>
</dbReference>
<organism evidence="2 3">
    <name type="scientific">Streptomyces luteolifulvus</name>
    <dbReference type="NCBI Taxonomy" id="2615112"/>
    <lineage>
        <taxon>Bacteria</taxon>
        <taxon>Bacillati</taxon>
        <taxon>Actinomycetota</taxon>
        <taxon>Actinomycetes</taxon>
        <taxon>Kitasatosporales</taxon>
        <taxon>Streptomycetaceae</taxon>
        <taxon>Streptomyces</taxon>
    </lineage>
</organism>
<proteinExistence type="predicted"/>
<name>A0A6H9UXS5_9ACTN</name>
<evidence type="ECO:0000259" key="1">
    <source>
        <dbReference type="Pfam" id="PF12697"/>
    </source>
</evidence>
<dbReference type="InterPro" id="IPR000073">
    <property type="entry name" value="AB_hydrolase_1"/>
</dbReference>
<evidence type="ECO:0000313" key="3">
    <source>
        <dbReference type="Proteomes" id="UP000442707"/>
    </source>
</evidence>
<comment type="caution">
    <text evidence="2">The sequence shown here is derived from an EMBL/GenBank/DDBJ whole genome shotgun (WGS) entry which is preliminary data.</text>
</comment>
<gene>
    <name evidence="2" type="ORF">F7R91_20700</name>
</gene>
<keyword evidence="3" id="KW-1185">Reference proteome</keyword>
<dbReference type="Gene3D" id="3.40.50.1820">
    <property type="entry name" value="alpha/beta hydrolase"/>
    <property type="match status" value="1"/>
</dbReference>
<dbReference type="PANTHER" id="PTHR37017:SF11">
    <property type="entry name" value="ESTERASE_LIPASE_THIOESTERASE DOMAIN-CONTAINING PROTEIN"/>
    <property type="match status" value="1"/>
</dbReference>
<sequence>MSLTDRRGSFVTDGIARPTLLLVHGAWHGAWCWEKLTAVLHTDGWRVRAIDLPSAGGRAGMQDDAQAVLAELELIDGPAVVVAHSYGGIPVTQAVAKAGNVSRIIYLASFQLDVGDSLLGFYGAPVPPQPDEFEAVPDNPVALFYGDVPLPEAEAAVQRLLPQSTRSFSDALTEAGWHTVPSTYIICEDDQALPANSQQAMAERSGAVHRIESSHSPFLSKPTELAALLSKIALDTDA</sequence>
<dbReference type="EMBL" id="VZRB01000014">
    <property type="protein sequence ID" value="KAB1144668.1"/>
    <property type="molecule type" value="Genomic_DNA"/>
</dbReference>
<dbReference type="Proteomes" id="UP000442707">
    <property type="component" value="Unassembled WGS sequence"/>
</dbReference>
<protein>
    <submittedName>
        <fullName evidence="2">Alpha/beta fold hydrolase</fullName>
    </submittedName>
</protein>
<dbReference type="AlphaFoldDB" id="A0A6H9UXS5"/>
<keyword evidence="2" id="KW-0378">Hydrolase</keyword>
<evidence type="ECO:0000313" key="2">
    <source>
        <dbReference type="EMBL" id="KAB1144668.1"/>
    </source>
</evidence>
<dbReference type="SUPFAM" id="SSF53474">
    <property type="entry name" value="alpha/beta-Hydrolases"/>
    <property type="match status" value="1"/>
</dbReference>
<dbReference type="Pfam" id="PF12697">
    <property type="entry name" value="Abhydrolase_6"/>
    <property type="match status" value="1"/>
</dbReference>
<accession>A0A6H9UXS5</accession>
<reference evidence="2 3" key="1">
    <citation type="submission" date="2019-09" db="EMBL/GenBank/DDBJ databases">
        <title>Screening of Novel Bioactive Compounds from Soil-Associated.</title>
        <authorList>
            <person name="Zhao S."/>
        </authorList>
    </citation>
    <scope>NUCLEOTIDE SEQUENCE [LARGE SCALE GENOMIC DNA]</scope>
    <source>
        <strain evidence="2 3">HIT-DPA4</strain>
    </source>
</reference>
<dbReference type="InterPro" id="IPR029058">
    <property type="entry name" value="AB_hydrolase_fold"/>
</dbReference>
<dbReference type="InterPro" id="IPR052897">
    <property type="entry name" value="Sec-Metab_Biosynth_Hydrolase"/>
</dbReference>